<dbReference type="InterPro" id="IPR050563">
    <property type="entry name" value="4-hydroxybenzoyl-CoA_TE"/>
</dbReference>
<sequence length="134" mass="15534">MFITKIQPRVSETDGAGHINNTTIPIWFEAGREDIFKLFTPSSSFKDWKLVLVNMNIDFTHEIFYGTEAVVKTWIDRLGTSSFVIKEEIYQDDILCAKGTSAYVNYNFQKKQPERIPDNLREQLTTHIEDQPTV</sequence>
<name>A0A372L9B7_9BACI</name>
<dbReference type="EMBL" id="QVTD01000011">
    <property type="protein sequence ID" value="RFU62128.1"/>
    <property type="molecule type" value="Genomic_DNA"/>
</dbReference>
<dbReference type="Proteomes" id="UP000262939">
    <property type="component" value="Unassembled WGS sequence"/>
</dbReference>
<evidence type="ECO:0000256" key="2">
    <source>
        <dbReference type="ARBA" id="ARBA00022801"/>
    </source>
</evidence>
<keyword evidence="4" id="KW-1185">Reference proteome</keyword>
<organism evidence="3 4">
    <name type="scientific">Peribacillus glennii</name>
    <dbReference type="NCBI Taxonomy" id="2303991"/>
    <lineage>
        <taxon>Bacteria</taxon>
        <taxon>Bacillati</taxon>
        <taxon>Bacillota</taxon>
        <taxon>Bacilli</taxon>
        <taxon>Bacillales</taxon>
        <taxon>Bacillaceae</taxon>
        <taxon>Peribacillus</taxon>
    </lineage>
</organism>
<gene>
    <name evidence="3" type="ORF">D0466_16235</name>
</gene>
<comment type="similarity">
    <text evidence="1">Belongs to the 4-hydroxybenzoyl-CoA thioesterase family.</text>
</comment>
<dbReference type="CDD" id="cd00586">
    <property type="entry name" value="4HBT"/>
    <property type="match status" value="1"/>
</dbReference>
<evidence type="ECO:0000256" key="1">
    <source>
        <dbReference type="ARBA" id="ARBA00005953"/>
    </source>
</evidence>
<dbReference type="PANTHER" id="PTHR31793">
    <property type="entry name" value="4-HYDROXYBENZOYL-COA THIOESTERASE FAMILY MEMBER"/>
    <property type="match status" value="1"/>
</dbReference>
<dbReference type="InterPro" id="IPR029069">
    <property type="entry name" value="HotDog_dom_sf"/>
</dbReference>
<dbReference type="OrthoDB" id="9799036at2"/>
<reference evidence="3 4" key="1">
    <citation type="submission" date="2018-08" db="EMBL/GenBank/DDBJ databases">
        <title>Bacillus chawlae sp. nov., Bacillus glennii sp. nov., and Bacillus saganii sp. nov. Isolated from the Vehicle Assembly Building at Kennedy Space Center where the Viking Spacecraft were Assembled.</title>
        <authorList>
            <person name="Seuylemezian A."/>
            <person name="Vaishampayan P."/>
        </authorList>
    </citation>
    <scope>NUCLEOTIDE SEQUENCE [LARGE SCALE GENOMIC DNA]</scope>
    <source>
        <strain evidence="3 4">V44-8</strain>
    </source>
</reference>
<dbReference type="SUPFAM" id="SSF54637">
    <property type="entry name" value="Thioesterase/thiol ester dehydrase-isomerase"/>
    <property type="match status" value="1"/>
</dbReference>
<comment type="caution">
    <text evidence="3">The sequence shown here is derived from an EMBL/GenBank/DDBJ whole genome shotgun (WGS) entry which is preliminary data.</text>
</comment>
<dbReference type="PANTHER" id="PTHR31793:SF27">
    <property type="entry name" value="NOVEL THIOESTERASE SUPERFAMILY DOMAIN AND SAPOSIN A-TYPE DOMAIN CONTAINING PROTEIN (0610012H03RIK)"/>
    <property type="match status" value="1"/>
</dbReference>
<evidence type="ECO:0000313" key="3">
    <source>
        <dbReference type="EMBL" id="RFU62128.1"/>
    </source>
</evidence>
<proteinExistence type="inferred from homology"/>
<evidence type="ECO:0000313" key="4">
    <source>
        <dbReference type="Proteomes" id="UP000262939"/>
    </source>
</evidence>
<protein>
    <submittedName>
        <fullName evidence="3">Acyl-CoA thioesterase</fullName>
    </submittedName>
</protein>
<accession>A0A372L9B7</accession>
<keyword evidence="2" id="KW-0378">Hydrolase</keyword>
<dbReference type="GO" id="GO:0047617">
    <property type="term" value="F:fatty acyl-CoA hydrolase activity"/>
    <property type="evidence" value="ECO:0007669"/>
    <property type="project" value="TreeGrafter"/>
</dbReference>
<dbReference type="Pfam" id="PF13279">
    <property type="entry name" value="4HBT_2"/>
    <property type="match status" value="1"/>
</dbReference>
<dbReference type="Gene3D" id="3.10.129.10">
    <property type="entry name" value="Hotdog Thioesterase"/>
    <property type="match status" value="1"/>
</dbReference>
<dbReference type="RefSeq" id="WP_117323586.1">
    <property type="nucleotide sequence ID" value="NZ_QVTD01000011.1"/>
</dbReference>
<dbReference type="AlphaFoldDB" id="A0A372L9B7"/>